<proteinExistence type="predicted"/>
<comment type="caution">
    <text evidence="2">The sequence shown here is derived from an EMBL/GenBank/DDBJ whole genome shotgun (WGS) entry which is preliminary data.</text>
</comment>
<organism evidence="2 3">
    <name type="scientific">Trabulsiella odontotermitis</name>
    <dbReference type="NCBI Taxonomy" id="379893"/>
    <lineage>
        <taxon>Bacteria</taxon>
        <taxon>Pseudomonadati</taxon>
        <taxon>Pseudomonadota</taxon>
        <taxon>Gammaproteobacteria</taxon>
        <taxon>Enterobacterales</taxon>
        <taxon>Enterobacteriaceae</taxon>
        <taxon>Trabulsiella</taxon>
    </lineage>
</organism>
<dbReference type="RefSeq" id="WP_049856599.1">
    <property type="nucleotide sequence ID" value="NZ_JNGI01000032.1"/>
</dbReference>
<protein>
    <submittedName>
        <fullName evidence="2">Uncharacterized protein</fullName>
    </submittedName>
</protein>
<accession>A0A0L0GZP1</accession>
<dbReference type="AlphaFoldDB" id="A0A0L0GZP1"/>
<reference evidence="2 3" key="1">
    <citation type="journal article" date="2015" name="Appl. Environ. Microbiol.">
        <title>The Enterobacterium Trabulsiella odontotermitis Presents Novel Adaptations Related to Its Association with Fungus-Growing Termites.</title>
        <authorList>
            <person name="Sapountzis P."/>
            <person name="Gruntjes T."/>
            <person name="Otani S."/>
            <person name="Estevez J."/>
            <person name="da Costa R.R."/>
            <person name="Plunkett G.3rd."/>
            <person name="Perna N.T."/>
            <person name="Poulsen M."/>
        </authorList>
    </citation>
    <scope>NUCLEOTIDE SEQUENCE [LARGE SCALE GENOMIC DNA]</scope>
    <source>
        <strain evidence="2 3">12</strain>
    </source>
</reference>
<evidence type="ECO:0000313" key="3">
    <source>
        <dbReference type="Proteomes" id="UP000037393"/>
    </source>
</evidence>
<gene>
    <name evidence="2" type="ORF">GM31_15935</name>
</gene>
<dbReference type="EMBL" id="JNGI01000032">
    <property type="protein sequence ID" value="KNC94156.1"/>
    <property type="molecule type" value="Genomic_DNA"/>
</dbReference>
<dbReference type="PATRIC" id="fig|379893.4.peg.3240"/>
<feature type="compositionally biased region" description="Acidic residues" evidence="1">
    <location>
        <begin position="18"/>
        <end position="33"/>
    </location>
</feature>
<evidence type="ECO:0000256" key="1">
    <source>
        <dbReference type="SAM" id="MobiDB-lite"/>
    </source>
</evidence>
<keyword evidence="3" id="KW-1185">Reference proteome</keyword>
<evidence type="ECO:0000313" key="2">
    <source>
        <dbReference type="EMBL" id="KNC94156.1"/>
    </source>
</evidence>
<name>A0A0L0GZP1_9ENTR</name>
<dbReference type="Proteomes" id="UP000037393">
    <property type="component" value="Unassembled WGS sequence"/>
</dbReference>
<feature type="compositionally biased region" description="Acidic residues" evidence="1">
    <location>
        <begin position="47"/>
        <end position="89"/>
    </location>
</feature>
<sequence length="201" mass="21737">MAKKMSRFAHLIGLRAVEEDEDERDENAQEEDDDKKAKKAKSRKAEDEQDDPGAEENDNDDPDAETDNDDPDASEDDEDEEGAEDGDDDKDAKAVKQGRRAERRRCARIFSSQHAAGNPALAAALAFETGMSSAQVIKVMSSGGAPAPSAAKQSRISLDERMASVKTIQLGRDKKPADAGTAKGRAGVMSELYNRVKGVKK</sequence>
<feature type="region of interest" description="Disordered" evidence="1">
    <location>
        <begin position="1"/>
        <end position="103"/>
    </location>
</feature>